<dbReference type="EC" id="4.2.1.10" evidence="1"/>
<dbReference type="GO" id="GO:0019631">
    <property type="term" value="P:quinate catabolic process"/>
    <property type="evidence" value="ECO:0007669"/>
    <property type="project" value="TreeGrafter"/>
</dbReference>
<organism evidence="3">
    <name type="scientific">marine metagenome</name>
    <dbReference type="NCBI Taxonomy" id="408172"/>
    <lineage>
        <taxon>unclassified sequences</taxon>
        <taxon>metagenomes</taxon>
        <taxon>ecological metagenomes</taxon>
    </lineage>
</organism>
<dbReference type="InterPro" id="IPR036441">
    <property type="entry name" value="DHquinase_II_sf"/>
</dbReference>
<dbReference type="CDD" id="cd00466">
    <property type="entry name" value="DHQase_II"/>
    <property type="match status" value="1"/>
</dbReference>
<keyword evidence="2" id="KW-0456">Lyase</keyword>
<protein>
    <recommendedName>
        <fullName evidence="1">3-dehydroquinate dehydratase</fullName>
        <ecNumber evidence="1">4.2.1.10</ecNumber>
    </recommendedName>
</protein>
<dbReference type="GO" id="GO:0003855">
    <property type="term" value="F:3-dehydroquinate dehydratase activity"/>
    <property type="evidence" value="ECO:0007669"/>
    <property type="project" value="UniProtKB-EC"/>
</dbReference>
<dbReference type="PIRSF" id="PIRSF001399">
    <property type="entry name" value="DHquinase_II"/>
    <property type="match status" value="1"/>
</dbReference>
<evidence type="ECO:0000313" key="3">
    <source>
        <dbReference type="EMBL" id="SVE00281.1"/>
    </source>
</evidence>
<evidence type="ECO:0000256" key="1">
    <source>
        <dbReference type="ARBA" id="ARBA00012060"/>
    </source>
</evidence>
<dbReference type="EMBL" id="UINC01187516">
    <property type="protein sequence ID" value="SVE00281.1"/>
    <property type="molecule type" value="Genomic_DNA"/>
</dbReference>
<dbReference type="Gene3D" id="3.40.50.9100">
    <property type="entry name" value="Dehydroquinase, class II"/>
    <property type="match status" value="1"/>
</dbReference>
<dbReference type="NCBIfam" id="TIGR01088">
    <property type="entry name" value="aroQ"/>
    <property type="match status" value="1"/>
</dbReference>
<dbReference type="HAMAP" id="MF_00169">
    <property type="entry name" value="AroQ"/>
    <property type="match status" value="1"/>
</dbReference>
<dbReference type="InterPro" id="IPR018509">
    <property type="entry name" value="DHquinase_II_CS"/>
</dbReference>
<sequence length="147" mass="16057">MANILVINGPNLNNLGNRDPKTYGTITLEEINQALKDKSVTLKSNVLCFQSNHEGEIVDFIQSSSKKADGIIINGGALTQVGYSILDALIDCQLPYVEVHLSNIYSRENFRQKSVLSANAIGQICGLGIHGYLYGLEHLVKLLAKNN</sequence>
<dbReference type="PANTHER" id="PTHR21272">
    <property type="entry name" value="CATABOLIC 3-DEHYDROQUINASE"/>
    <property type="match status" value="1"/>
</dbReference>
<dbReference type="PROSITE" id="PS01029">
    <property type="entry name" value="DEHYDROQUINASE_II"/>
    <property type="match status" value="1"/>
</dbReference>
<evidence type="ECO:0000256" key="2">
    <source>
        <dbReference type="ARBA" id="ARBA00023239"/>
    </source>
</evidence>
<dbReference type="AlphaFoldDB" id="A0A382ZXU8"/>
<dbReference type="PANTHER" id="PTHR21272:SF3">
    <property type="entry name" value="CATABOLIC 3-DEHYDROQUINASE"/>
    <property type="match status" value="1"/>
</dbReference>
<accession>A0A382ZXU8</accession>
<dbReference type="NCBIfam" id="NF003805">
    <property type="entry name" value="PRK05395.1-2"/>
    <property type="match status" value="1"/>
</dbReference>
<dbReference type="NCBIfam" id="NF003807">
    <property type="entry name" value="PRK05395.1-4"/>
    <property type="match status" value="1"/>
</dbReference>
<dbReference type="SUPFAM" id="SSF52304">
    <property type="entry name" value="Type II 3-dehydroquinate dehydratase"/>
    <property type="match status" value="1"/>
</dbReference>
<proteinExistence type="inferred from homology"/>
<reference evidence="3" key="1">
    <citation type="submission" date="2018-05" db="EMBL/GenBank/DDBJ databases">
        <authorList>
            <person name="Lanie J.A."/>
            <person name="Ng W.-L."/>
            <person name="Kazmierczak K.M."/>
            <person name="Andrzejewski T.M."/>
            <person name="Davidsen T.M."/>
            <person name="Wayne K.J."/>
            <person name="Tettelin H."/>
            <person name="Glass J.I."/>
            <person name="Rusch D."/>
            <person name="Podicherti R."/>
            <person name="Tsui H.-C.T."/>
            <person name="Winkler M.E."/>
        </authorList>
    </citation>
    <scope>NUCLEOTIDE SEQUENCE</scope>
</reference>
<gene>
    <name evidence="3" type="ORF">METZ01_LOCUS453135</name>
</gene>
<dbReference type="InterPro" id="IPR001874">
    <property type="entry name" value="DHquinase_II"/>
</dbReference>
<name>A0A382ZXU8_9ZZZZ</name>
<dbReference type="Pfam" id="PF01220">
    <property type="entry name" value="DHquinase_II"/>
    <property type="match status" value="1"/>
</dbReference>